<dbReference type="Proteomes" id="UP000247892">
    <property type="component" value="Unassembled WGS sequence"/>
</dbReference>
<evidence type="ECO:0000256" key="2">
    <source>
        <dbReference type="SAM" id="Phobius"/>
    </source>
</evidence>
<keyword evidence="2" id="KW-0812">Transmembrane</keyword>
<reference evidence="3 4" key="1">
    <citation type="submission" date="2016-07" db="EMBL/GenBank/DDBJ databases">
        <title>Draft genome sequence of Prauserella sp. YIM 121212, isolated from alkaline soil.</title>
        <authorList>
            <person name="Ruckert C."/>
            <person name="Albersmeier A."/>
            <person name="Jiang C.-L."/>
            <person name="Jiang Y."/>
            <person name="Kalinowski J."/>
            <person name="Schneider O."/>
            <person name="Winkler A."/>
            <person name="Zotchev S.B."/>
        </authorList>
    </citation>
    <scope>NUCLEOTIDE SEQUENCE [LARGE SCALE GENOMIC DNA]</scope>
    <source>
        <strain evidence="3 4">YIM 121212</strain>
    </source>
</reference>
<sequence length="99" mass="10847">MPDDQASRHSSRFDDELIGLDPDDPEAQAFAAHLDRMEHCEPAFTIEGSLRGVSEFAEGSNRAGGLRWLVAVLVVCLILVGVLVTAWDTLGNLLDWLAR</sequence>
<feature type="compositionally biased region" description="Basic and acidic residues" evidence="1">
    <location>
        <begin position="1"/>
        <end position="15"/>
    </location>
</feature>
<evidence type="ECO:0000313" key="3">
    <source>
        <dbReference type="EMBL" id="PXY30539.1"/>
    </source>
</evidence>
<dbReference type="RefSeq" id="WP_110338466.1">
    <property type="nucleotide sequence ID" value="NZ_JBHVKT010000072.1"/>
</dbReference>
<accession>A0A318LIV7</accession>
<name>A0A318LIV7_9PSEU</name>
<gene>
    <name evidence="3" type="ORF">BA062_18440</name>
</gene>
<keyword evidence="2" id="KW-1133">Transmembrane helix</keyword>
<comment type="caution">
    <text evidence="3">The sequence shown here is derived from an EMBL/GenBank/DDBJ whole genome shotgun (WGS) entry which is preliminary data.</text>
</comment>
<dbReference type="OrthoDB" id="3695183at2"/>
<proteinExistence type="predicted"/>
<organism evidence="3 4">
    <name type="scientific">Prauserella flavalba</name>
    <dbReference type="NCBI Taxonomy" id="1477506"/>
    <lineage>
        <taxon>Bacteria</taxon>
        <taxon>Bacillati</taxon>
        <taxon>Actinomycetota</taxon>
        <taxon>Actinomycetes</taxon>
        <taxon>Pseudonocardiales</taxon>
        <taxon>Pseudonocardiaceae</taxon>
        <taxon>Prauserella</taxon>
    </lineage>
</organism>
<evidence type="ECO:0000313" key="4">
    <source>
        <dbReference type="Proteomes" id="UP000247892"/>
    </source>
</evidence>
<protein>
    <submittedName>
        <fullName evidence="3">Uncharacterized protein</fullName>
    </submittedName>
</protein>
<evidence type="ECO:0000256" key="1">
    <source>
        <dbReference type="SAM" id="MobiDB-lite"/>
    </source>
</evidence>
<feature type="transmembrane region" description="Helical" evidence="2">
    <location>
        <begin position="68"/>
        <end position="87"/>
    </location>
</feature>
<keyword evidence="2" id="KW-0472">Membrane</keyword>
<dbReference type="AlphaFoldDB" id="A0A318LIV7"/>
<feature type="region of interest" description="Disordered" evidence="1">
    <location>
        <begin position="1"/>
        <end position="20"/>
    </location>
</feature>
<dbReference type="EMBL" id="MASU01000007">
    <property type="protein sequence ID" value="PXY30539.1"/>
    <property type="molecule type" value="Genomic_DNA"/>
</dbReference>
<keyword evidence="4" id="KW-1185">Reference proteome</keyword>